<comment type="catalytic activity">
    <reaction evidence="5">
        <text>succinate + ATP + CoA = succinyl-CoA + ADP + phosphate</text>
        <dbReference type="Rhea" id="RHEA:17661"/>
        <dbReference type="ChEBI" id="CHEBI:30031"/>
        <dbReference type="ChEBI" id="CHEBI:30616"/>
        <dbReference type="ChEBI" id="CHEBI:43474"/>
        <dbReference type="ChEBI" id="CHEBI:57287"/>
        <dbReference type="ChEBI" id="CHEBI:57292"/>
        <dbReference type="ChEBI" id="CHEBI:456216"/>
        <dbReference type="EC" id="6.2.1.5"/>
    </reaction>
</comment>
<evidence type="ECO:0000313" key="8">
    <source>
        <dbReference type="EMBL" id="MBP2201048.1"/>
    </source>
</evidence>
<dbReference type="NCBIfam" id="NF001913">
    <property type="entry name" value="PRK00696.1"/>
    <property type="match status" value="1"/>
</dbReference>
<dbReference type="Gene3D" id="3.30.470.20">
    <property type="entry name" value="ATP-grasp fold, B domain"/>
    <property type="match status" value="1"/>
</dbReference>
<evidence type="ECO:0000256" key="3">
    <source>
        <dbReference type="ARBA" id="ARBA00022741"/>
    </source>
</evidence>
<dbReference type="PIRSF" id="PIRSF001554">
    <property type="entry name" value="SucCS_beta"/>
    <property type="match status" value="1"/>
</dbReference>
<evidence type="ECO:0000256" key="1">
    <source>
        <dbReference type="ARBA" id="ARBA00022598"/>
    </source>
</evidence>
<reference evidence="8" key="1">
    <citation type="submission" date="2021-03" db="EMBL/GenBank/DDBJ databases">
        <title>Genomic Encyclopedia of Type Strains, Phase IV (KMG-V): Genome sequencing to study the core and pangenomes of soil and plant-associated prokaryotes.</title>
        <authorList>
            <person name="Whitman W."/>
        </authorList>
    </citation>
    <scope>NUCLEOTIDE SEQUENCE</scope>
    <source>
        <strain evidence="8">C4</strain>
    </source>
</reference>
<feature type="binding site" evidence="5">
    <location>
        <position position="185"/>
    </location>
    <ligand>
        <name>Mg(2+)</name>
        <dbReference type="ChEBI" id="CHEBI:18420"/>
    </ligand>
</feature>
<dbReference type="InterPro" id="IPR017866">
    <property type="entry name" value="Succ-CoA_synthase_bsu_CS"/>
</dbReference>
<evidence type="ECO:0000256" key="6">
    <source>
        <dbReference type="PROSITE-ProRule" id="PRU00409"/>
    </source>
</evidence>
<comment type="function">
    <text evidence="5">Succinyl-CoA synthetase functions in the citric acid cycle (TCA), coupling the hydrolysis of succinyl-CoA to the synthesis of either ATP or GTP and thus represents the only step of substrate-level phosphorylation in the TCA. The beta subunit provides nucleotide specificity of the enzyme and binds the substrate succinate, while the binding sites for coenzyme A and phosphate are found in the alpha subunit.</text>
</comment>
<dbReference type="GO" id="GO:0006099">
    <property type="term" value="P:tricarboxylic acid cycle"/>
    <property type="evidence" value="ECO:0007669"/>
    <property type="project" value="UniProtKB-UniRule"/>
</dbReference>
<dbReference type="SUPFAM" id="SSF56059">
    <property type="entry name" value="Glutathione synthetase ATP-binding domain-like"/>
    <property type="match status" value="1"/>
</dbReference>
<keyword evidence="4 5" id="KW-0460">Magnesium</keyword>
<dbReference type="NCBIfam" id="TIGR01016">
    <property type="entry name" value="sucCoAbeta"/>
    <property type="match status" value="1"/>
</dbReference>
<dbReference type="PANTHER" id="PTHR11815">
    <property type="entry name" value="SUCCINYL-COA SYNTHETASE BETA CHAIN"/>
    <property type="match status" value="1"/>
</dbReference>
<dbReference type="InterPro" id="IPR013815">
    <property type="entry name" value="ATP_grasp_subdomain_1"/>
</dbReference>
<feature type="binding site" evidence="5">
    <location>
        <position position="88"/>
    </location>
    <ligand>
        <name>ATP</name>
        <dbReference type="ChEBI" id="CHEBI:30616"/>
    </ligand>
</feature>
<dbReference type="Gene3D" id="3.40.50.261">
    <property type="entry name" value="Succinyl-CoA synthetase domains"/>
    <property type="match status" value="1"/>
</dbReference>
<keyword evidence="5 6" id="KW-0067">ATP-binding</keyword>
<comment type="pathway">
    <text evidence="5">Carbohydrate metabolism; tricarboxylic acid cycle; succinate from succinyl-CoA (ligase route): step 1/1.</text>
</comment>
<dbReference type="GO" id="GO:0000287">
    <property type="term" value="F:magnesium ion binding"/>
    <property type="evidence" value="ECO:0007669"/>
    <property type="project" value="UniProtKB-UniRule"/>
</dbReference>
<dbReference type="InterPro" id="IPR016102">
    <property type="entry name" value="Succinyl-CoA_synth-like"/>
</dbReference>
<organism evidence="8 9">
    <name type="scientific">Methanococcus voltae</name>
    <dbReference type="NCBI Taxonomy" id="2188"/>
    <lineage>
        <taxon>Archaea</taxon>
        <taxon>Methanobacteriati</taxon>
        <taxon>Methanobacteriota</taxon>
        <taxon>Methanomada group</taxon>
        <taxon>Methanococci</taxon>
        <taxon>Methanococcales</taxon>
        <taxon>Methanococcaceae</taxon>
        <taxon>Methanococcus</taxon>
    </lineage>
</organism>
<dbReference type="GO" id="GO:0042709">
    <property type="term" value="C:succinate-CoA ligase complex"/>
    <property type="evidence" value="ECO:0007669"/>
    <property type="project" value="TreeGrafter"/>
</dbReference>
<dbReference type="UniPathway" id="UPA00223">
    <property type="reaction ID" value="UER00999"/>
</dbReference>
<dbReference type="RefSeq" id="WP_209590517.1">
    <property type="nucleotide sequence ID" value="NZ_JAGGMU010000001.1"/>
</dbReference>
<dbReference type="FunFam" id="3.30.470.20:FF:000002">
    <property type="entry name" value="Succinate--CoA ligase [ADP-forming] subunit beta"/>
    <property type="match status" value="1"/>
</dbReference>
<evidence type="ECO:0000256" key="4">
    <source>
        <dbReference type="ARBA" id="ARBA00022842"/>
    </source>
</evidence>
<dbReference type="HAMAP" id="MF_00558">
    <property type="entry name" value="Succ_CoA_beta"/>
    <property type="match status" value="1"/>
</dbReference>
<dbReference type="InterPro" id="IPR011761">
    <property type="entry name" value="ATP-grasp"/>
</dbReference>
<evidence type="ECO:0000259" key="7">
    <source>
        <dbReference type="PROSITE" id="PS50975"/>
    </source>
</evidence>
<dbReference type="InterPro" id="IPR005811">
    <property type="entry name" value="SUCC_ACL_C"/>
</dbReference>
<sequence length="363" mass="40274">MKLHEYEAKAIFKSYGIPVPNSKVTDKKVENIDNPVVVKAQVLVGGRGKAGGILFANNTQEANEKIEELLNKDIKGEKVEKVLLEDMINIAKEYYVGIVIDRNNKQAVVMFSTEGGVDIEQVAEKSPEKIIKYYVDFDKEFQPYMARNMLIRAGIPSKEISKIATIISKLYKAFEDMDGSLIEINPLVVTKEETIIAADAVFNLDDDSYYKHDFAKFEEYSKQEKSEFAYVDLDGDIAVIGNGAGLTLASMDIVKNSGGEPSCFLDVGGGSNSETVQKALRRALSKEGIKGVFINILGGITRCDEVSKGIVEVYKDYPNVKFAVRLMGTNEEEGRRILNENGISFETTMDNAAKKLMEIIQSE</sequence>
<comment type="similarity">
    <text evidence="5">Belongs to the succinate/malate CoA ligase beta subunit family.</text>
</comment>
<dbReference type="OrthoDB" id="146449at2157"/>
<dbReference type="GO" id="GO:0004775">
    <property type="term" value="F:succinate-CoA ligase (ADP-forming) activity"/>
    <property type="evidence" value="ECO:0007669"/>
    <property type="project" value="UniProtKB-UniRule"/>
</dbReference>
<feature type="binding site" evidence="5">
    <location>
        <position position="199"/>
    </location>
    <ligand>
        <name>Mg(2+)</name>
        <dbReference type="ChEBI" id="CHEBI:18420"/>
    </ligand>
</feature>
<accession>A0A8J7S434</accession>
<feature type="binding site" evidence="5">
    <location>
        <position position="93"/>
    </location>
    <ligand>
        <name>ATP</name>
        <dbReference type="ChEBI" id="CHEBI:30616"/>
    </ligand>
</feature>
<feature type="binding site" evidence="5">
    <location>
        <begin position="46"/>
        <end position="48"/>
    </location>
    <ligand>
        <name>ATP</name>
        <dbReference type="ChEBI" id="CHEBI:30616"/>
    </ligand>
</feature>
<feature type="binding site" evidence="5">
    <location>
        <position position="242"/>
    </location>
    <ligand>
        <name>substrate</name>
        <note>ligand shared with subunit alpha</note>
    </ligand>
</feature>
<dbReference type="InterPro" id="IPR013650">
    <property type="entry name" value="ATP-grasp_succ-CoA_synth-type"/>
</dbReference>
<evidence type="ECO:0000256" key="5">
    <source>
        <dbReference type="HAMAP-Rule" id="MF_00558"/>
    </source>
</evidence>
<feature type="binding site" evidence="5">
    <location>
        <position position="85"/>
    </location>
    <ligand>
        <name>ATP</name>
        <dbReference type="ChEBI" id="CHEBI:30616"/>
    </ligand>
</feature>
<dbReference type="Proteomes" id="UP000740329">
    <property type="component" value="Unassembled WGS sequence"/>
</dbReference>
<feature type="binding site" evidence="5">
    <location>
        <position position="39"/>
    </location>
    <ligand>
        <name>ATP</name>
        <dbReference type="ChEBI" id="CHEBI:30616"/>
    </ligand>
</feature>
<protein>
    <recommendedName>
        <fullName evidence="5">Succinate--CoA ligase [ADP-forming] subunit beta</fullName>
        <ecNumber evidence="5">6.2.1.5</ecNumber>
    </recommendedName>
    <alternativeName>
        <fullName evidence="5">Succinyl-CoA synthetase subunit beta</fullName>
        <shortName evidence="5">SCS-beta</shortName>
    </alternativeName>
</protein>
<keyword evidence="3 5" id="KW-0547">Nucleotide-binding</keyword>
<comment type="subunit">
    <text evidence="5">Heterotetramer of two alpha and two beta subunits.</text>
</comment>
<feature type="domain" description="ATP-grasp" evidence="7">
    <location>
        <begin position="9"/>
        <end position="215"/>
    </location>
</feature>
<dbReference type="PROSITE" id="PS01217">
    <property type="entry name" value="SUCCINYL_COA_LIG_3"/>
    <property type="match status" value="1"/>
</dbReference>
<dbReference type="Pfam" id="PF08442">
    <property type="entry name" value="ATP-grasp_2"/>
    <property type="match status" value="1"/>
</dbReference>
<evidence type="ECO:0000256" key="2">
    <source>
        <dbReference type="ARBA" id="ARBA00022723"/>
    </source>
</evidence>
<comment type="caution">
    <text evidence="8">The sequence shown here is derived from an EMBL/GenBank/DDBJ whole genome shotgun (WGS) entry which is preliminary data.</text>
</comment>
<comment type="cofactor">
    <cofactor evidence="5">
        <name>Mg(2+)</name>
        <dbReference type="ChEBI" id="CHEBI:18420"/>
    </cofactor>
    <text evidence="5">Binds 1 Mg(2+) ion per subunit.</text>
</comment>
<dbReference type="AlphaFoldDB" id="A0A8J7S434"/>
<comment type="catalytic activity">
    <reaction evidence="5">
        <text>GTP + succinate + CoA = succinyl-CoA + GDP + phosphate</text>
        <dbReference type="Rhea" id="RHEA:22120"/>
        <dbReference type="ChEBI" id="CHEBI:30031"/>
        <dbReference type="ChEBI" id="CHEBI:37565"/>
        <dbReference type="ChEBI" id="CHEBI:43474"/>
        <dbReference type="ChEBI" id="CHEBI:57287"/>
        <dbReference type="ChEBI" id="CHEBI:57292"/>
        <dbReference type="ChEBI" id="CHEBI:58189"/>
    </reaction>
</comment>
<dbReference type="EMBL" id="JAGGMV010000001">
    <property type="protein sequence ID" value="MBP2201048.1"/>
    <property type="molecule type" value="Genomic_DNA"/>
</dbReference>
<dbReference type="EC" id="6.2.1.5" evidence="5"/>
<dbReference type="Gene3D" id="3.30.1490.20">
    <property type="entry name" value="ATP-grasp fold, A domain"/>
    <property type="match status" value="1"/>
</dbReference>
<name>A0A8J7S434_METVO</name>
<dbReference type="Pfam" id="PF00549">
    <property type="entry name" value="Ligase_CoA"/>
    <property type="match status" value="1"/>
</dbReference>
<dbReference type="GO" id="GO:0005524">
    <property type="term" value="F:ATP binding"/>
    <property type="evidence" value="ECO:0007669"/>
    <property type="project" value="UniProtKB-UniRule"/>
</dbReference>
<dbReference type="PANTHER" id="PTHR11815:SF10">
    <property type="entry name" value="SUCCINATE--COA LIGASE [GDP-FORMING] SUBUNIT BETA, MITOCHONDRIAL"/>
    <property type="match status" value="1"/>
</dbReference>
<feature type="binding site" evidence="5">
    <location>
        <begin position="299"/>
        <end position="301"/>
    </location>
    <ligand>
        <name>substrate</name>
        <note>ligand shared with subunit alpha</note>
    </ligand>
</feature>
<proteinExistence type="inferred from homology"/>
<dbReference type="PROSITE" id="PS50975">
    <property type="entry name" value="ATP_GRASP"/>
    <property type="match status" value="1"/>
</dbReference>
<keyword evidence="2 5" id="KW-0479">Metal-binding</keyword>
<keyword evidence="5" id="KW-0816">Tricarboxylic acid cycle</keyword>
<dbReference type="GO" id="GO:0006104">
    <property type="term" value="P:succinyl-CoA metabolic process"/>
    <property type="evidence" value="ECO:0007669"/>
    <property type="project" value="TreeGrafter"/>
</dbReference>
<gene>
    <name evidence="5" type="primary">sucC</name>
    <name evidence="8" type="ORF">J3E07_000446</name>
</gene>
<dbReference type="InterPro" id="IPR005809">
    <property type="entry name" value="Succ_CoA_ligase-like_bsu"/>
</dbReference>
<evidence type="ECO:0000313" key="9">
    <source>
        <dbReference type="Proteomes" id="UP000740329"/>
    </source>
</evidence>
<keyword evidence="1 5" id="KW-0436">Ligase</keyword>
<dbReference type="SUPFAM" id="SSF52210">
    <property type="entry name" value="Succinyl-CoA synthetase domains"/>
    <property type="match status" value="1"/>
</dbReference>